<gene>
    <name evidence="3" type="ORF">US31_C0011G0029</name>
</gene>
<evidence type="ECO:0000256" key="1">
    <source>
        <dbReference type="SAM" id="Phobius"/>
    </source>
</evidence>
<reference evidence="3 4" key="1">
    <citation type="journal article" date="2015" name="Nature">
        <title>rRNA introns, odd ribosomes, and small enigmatic genomes across a large radiation of phyla.</title>
        <authorList>
            <person name="Brown C.T."/>
            <person name="Hug L.A."/>
            <person name="Thomas B.C."/>
            <person name="Sharon I."/>
            <person name="Castelle C.J."/>
            <person name="Singh A."/>
            <person name="Wilkins M.J."/>
            <person name="Williams K.H."/>
            <person name="Banfield J.F."/>
        </authorList>
    </citation>
    <scope>NUCLEOTIDE SEQUENCE [LARGE SCALE GENOMIC DNA]</scope>
</reference>
<dbReference type="PATRIC" id="fig|1618331.3.peg.642"/>
<dbReference type="EMBL" id="LBSM01000011">
    <property type="protein sequence ID" value="KKQ18047.1"/>
    <property type="molecule type" value="Genomic_DNA"/>
</dbReference>
<organism evidence="3 4">
    <name type="scientific">Berkelbacteria bacterium GW2011_GWA1_36_9</name>
    <dbReference type="NCBI Taxonomy" id="1618331"/>
    <lineage>
        <taxon>Bacteria</taxon>
        <taxon>Candidatus Berkelbacteria</taxon>
    </lineage>
</organism>
<keyword evidence="1" id="KW-0472">Membrane</keyword>
<protein>
    <recommendedName>
        <fullName evidence="2">Transcriptional repressor PaaX-like central Cas2-like domain-containing protein</fullName>
    </recommendedName>
</protein>
<feature type="transmembrane region" description="Helical" evidence="1">
    <location>
        <begin position="21"/>
        <end position="42"/>
    </location>
</feature>
<evidence type="ECO:0000313" key="3">
    <source>
        <dbReference type="EMBL" id="KKQ18047.1"/>
    </source>
</evidence>
<keyword evidence="1" id="KW-1133">Transmembrane helix</keyword>
<evidence type="ECO:0000259" key="2">
    <source>
        <dbReference type="Pfam" id="PF20803"/>
    </source>
</evidence>
<proteinExistence type="predicted"/>
<dbReference type="AlphaFoldDB" id="A0A0G0FJM8"/>
<dbReference type="Pfam" id="PF20803">
    <property type="entry name" value="PaaX_M"/>
    <property type="match status" value="1"/>
</dbReference>
<accession>A0A0G0FJM8</accession>
<dbReference type="Proteomes" id="UP000034508">
    <property type="component" value="Unassembled WGS sequence"/>
</dbReference>
<feature type="domain" description="Transcriptional repressor PaaX-like central Cas2-like" evidence="2">
    <location>
        <begin position="94"/>
        <end position="168"/>
    </location>
</feature>
<dbReference type="InterPro" id="IPR048846">
    <property type="entry name" value="PaaX-like_central"/>
</dbReference>
<name>A0A0G0FJM8_9BACT</name>
<keyword evidence="1" id="KW-0812">Transmembrane</keyword>
<sequence>MKRKKPIIGENEKEIIKCVGLGLFVVASIVLPNLPMALQPIFKMRGNKGLQKLLKNLEKKRYINLGSEKIKLTSKGKELLQKIYISEITISKPKEWDGNWHLIAYDIPEIYRNYRDDFREFLERNNFYQTQKSLWVYPYECKEEIAVICKNLNILPYVIVMTTEKLPNEEKMVAHFGLDN</sequence>
<comment type="caution">
    <text evidence="3">The sequence shown here is derived from an EMBL/GenBank/DDBJ whole genome shotgun (WGS) entry which is preliminary data.</text>
</comment>
<dbReference type="Gene3D" id="3.30.70.2650">
    <property type="match status" value="1"/>
</dbReference>
<evidence type="ECO:0000313" key="4">
    <source>
        <dbReference type="Proteomes" id="UP000034508"/>
    </source>
</evidence>